<sequence>MNLQIWPFPTCRSAARCSRGLASVANIVQSPVADLDLPSGNLVNYVFKDIAKWNDRIATECALTGRRYTYAQLHDRVARWSGMLRKLGISKGHVVAMALPNSPEYPIVFFGALALGATVTTINITYTAEEIARQLEDSGAHVLVGEPFLTPTLDAALKLYKKPTHFVTNGPSSSPTAIDLWKVLDDPSVPFVDPVVLTGEEPAVIPYSSGTTGPPKGVITTHNGFSSHLPTTMHPYFTLEEGENQDVYMCVLPFFHIYGMGPIMTCGLHVGAKLLVSAKFDSKTFVRDIHDHQVTVLHLVPTLLNFLLNSPTATPEALRYLRNVMCGAAPVPATAVAALKDKLGSSLLFQIGYGMTEVAVATKVPVKDERSGTIGQLLPNVTAKVVDVETGALLPPLADGEICIKTPSLMAGYHNNPAELIKVKGLQVSPSELENILLKHPDVADVGVLGVPHDRMGEAPRAYIVAKKSLREEDINQFLEPRVAPHKRLVGGVVFVSELPKSATGKLLRRELKKLA</sequence>
<evidence type="ECO:0000259" key="5">
    <source>
        <dbReference type="Pfam" id="PF13193"/>
    </source>
</evidence>
<dbReference type="PROSITE" id="PS00455">
    <property type="entry name" value="AMP_BINDING"/>
    <property type="match status" value="1"/>
</dbReference>
<accession>A0A423T5J0</accession>
<dbReference type="Pfam" id="PF13193">
    <property type="entry name" value="AMP-binding_C"/>
    <property type="match status" value="1"/>
</dbReference>
<dbReference type="STRING" id="6689.A0A423T5J0"/>
<evidence type="ECO:0000256" key="2">
    <source>
        <dbReference type="ARBA" id="ARBA00006432"/>
    </source>
</evidence>
<reference evidence="6 7" key="1">
    <citation type="submission" date="2018-04" db="EMBL/GenBank/DDBJ databases">
        <authorList>
            <person name="Zhang X."/>
            <person name="Yuan J."/>
            <person name="Li F."/>
            <person name="Xiang J."/>
        </authorList>
    </citation>
    <scope>NUCLEOTIDE SEQUENCE [LARGE SCALE GENOMIC DNA]</scope>
    <source>
        <tissue evidence="6">Muscle</tissue>
    </source>
</reference>
<feature type="domain" description="AMP-dependent synthetase/ligase" evidence="4">
    <location>
        <begin position="49"/>
        <end position="414"/>
    </location>
</feature>
<feature type="domain" description="AMP-binding enzyme C-terminal" evidence="5">
    <location>
        <begin position="432"/>
        <end position="506"/>
    </location>
</feature>
<dbReference type="Pfam" id="PF00501">
    <property type="entry name" value="AMP-binding"/>
    <property type="match status" value="1"/>
</dbReference>
<evidence type="ECO:0000259" key="4">
    <source>
        <dbReference type="Pfam" id="PF00501"/>
    </source>
</evidence>
<name>A0A423T5J0_PENVA</name>
<dbReference type="InterPro" id="IPR000873">
    <property type="entry name" value="AMP-dep_synth/lig_dom"/>
</dbReference>
<dbReference type="InterPro" id="IPR025110">
    <property type="entry name" value="AMP-bd_C"/>
</dbReference>
<comment type="caution">
    <text evidence="6">The sequence shown here is derived from an EMBL/GenBank/DDBJ whole genome shotgun (WGS) entry which is preliminary data.</text>
</comment>
<dbReference type="InterPro" id="IPR020845">
    <property type="entry name" value="AMP-binding_CS"/>
</dbReference>
<dbReference type="EMBL" id="QCYY01002250">
    <property type="protein sequence ID" value="ROT71770.1"/>
    <property type="molecule type" value="Genomic_DNA"/>
</dbReference>
<evidence type="ECO:0000313" key="7">
    <source>
        <dbReference type="Proteomes" id="UP000283509"/>
    </source>
</evidence>
<dbReference type="GO" id="GO:0016405">
    <property type="term" value="F:CoA-ligase activity"/>
    <property type="evidence" value="ECO:0007669"/>
    <property type="project" value="TreeGrafter"/>
</dbReference>
<comment type="similarity">
    <text evidence="2">Belongs to the ATP-dependent AMP-binding enzyme family.</text>
</comment>
<proteinExistence type="inferred from homology"/>
<dbReference type="GO" id="GO:0005777">
    <property type="term" value="C:peroxisome"/>
    <property type="evidence" value="ECO:0007669"/>
    <property type="project" value="UniProtKB-SubCell"/>
</dbReference>
<dbReference type="SUPFAM" id="SSF56801">
    <property type="entry name" value="Acetyl-CoA synthetase-like"/>
    <property type="match status" value="1"/>
</dbReference>
<dbReference type="Gene3D" id="3.40.50.12780">
    <property type="entry name" value="N-terminal domain of ligase-like"/>
    <property type="match status" value="1"/>
</dbReference>
<evidence type="ECO:0000313" key="6">
    <source>
        <dbReference type="EMBL" id="ROT71770.1"/>
    </source>
</evidence>
<dbReference type="FunFam" id="3.30.300.30:FF:000007">
    <property type="entry name" value="4-coumarate--CoA ligase 2"/>
    <property type="match status" value="1"/>
</dbReference>
<evidence type="ECO:0000256" key="3">
    <source>
        <dbReference type="ARBA" id="ARBA00023140"/>
    </source>
</evidence>
<organism evidence="6 7">
    <name type="scientific">Penaeus vannamei</name>
    <name type="common">Whiteleg shrimp</name>
    <name type="synonym">Litopenaeus vannamei</name>
    <dbReference type="NCBI Taxonomy" id="6689"/>
    <lineage>
        <taxon>Eukaryota</taxon>
        <taxon>Metazoa</taxon>
        <taxon>Ecdysozoa</taxon>
        <taxon>Arthropoda</taxon>
        <taxon>Crustacea</taxon>
        <taxon>Multicrustacea</taxon>
        <taxon>Malacostraca</taxon>
        <taxon>Eumalacostraca</taxon>
        <taxon>Eucarida</taxon>
        <taxon>Decapoda</taxon>
        <taxon>Dendrobranchiata</taxon>
        <taxon>Penaeoidea</taxon>
        <taxon>Penaeidae</taxon>
        <taxon>Penaeus</taxon>
    </lineage>
</organism>
<reference evidence="6 7" key="2">
    <citation type="submission" date="2019-01" db="EMBL/GenBank/DDBJ databases">
        <title>The decoding of complex shrimp genome reveals the adaptation for benthos swimmer, frequently molting mechanism and breeding impact on genome.</title>
        <authorList>
            <person name="Sun Y."/>
            <person name="Gao Y."/>
            <person name="Yu Y."/>
        </authorList>
    </citation>
    <scope>NUCLEOTIDE SEQUENCE [LARGE SCALE GENOMIC DNA]</scope>
    <source>
        <tissue evidence="6">Muscle</tissue>
    </source>
</reference>
<dbReference type="PANTHER" id="PTHR24096:SF422">
    <property type="entry name" value="BCDNA.GH02901"/>
    <property type="match status" value="1"/>
</dbReference>
<comment type="subcellular location">
    <subcellularLocation>
        <location evidence="1">Peroxisome</location>
    </subcellularLocation>
</comment>
<evidence type="ECO:0000256" key="1">
    <source>
        <dbReference type="ARBA" id="ARBA00004275"/>
    </source>
</evidence>
<dbReference type="OrthoDB" id="10253869at2759"/>
<dbReference type="AlphaFoldDB" id="A0A423T5J0"/>
<gene>
    <name evidence="6" type="ORF">C7M84_009887</name>
</gene>
<dbReference type="Proteomes" id="UP000283509">
    <property type="component" value="Unassembled WGS sequence"/>
</dbReference>
<dbReference type="PANTHER" id="PTHR24096">
    <property type="entry name" value="LONG-CHAIN-FATTY-ACID--COA LIGASE"/>
    <property type="match status" value="1"/>
</dbReference>
<dbReference type="InterPro" id="IPR045851">
    <property type="entry name" value="AMP-bd_C_sf"/>
</dbReference>
<keyword evidence="7" id="KW-1185">Reference proteome</keyword>
<protein>
    <submittedName>
        <fullName evidence="6">Uncharacterized protein</fullName>
    </submittedName>
</protein>
<keyword evidence="3" id="KW-0576">Peroxisome</keyword>
<dbReference type="InterPro" id="IPR042099">
    <property type="entry name" value="ANL_N_sf"/>
</dbReference>
<dbReference type="Gene3D" id="3.30.300.30">
    <property type="match status" value="1"/>
</dbReference>